<comment type="caution">
    <text evidence="2">The sequence shown here is derived from an EMBL/GenBank/DDBJ whole genome shotgun (WGS) entry which is preliminary data.</text>
</comment>
<sequence>MPTHRMVAGAVACLALASCGDNLAEQAVFGAAAGGVAAETVDRDVVTGAAVGAAANIAYCRRWPARC</sequence>
<feature type="signal peptide" evidence="1">
    <location>
        <begin position="1"/>
        <end position="24"/>
    </location>
</feature>
<keyword evidence="1" id="KW-0732">Signal</keyword>
<dbReference type="EMBL" id="LPXO01000002">
    <property type="protein sequence ID" value="KUF12035.1"/>
    <property type="molecule type" value="Genomic_DNA"/>
</dbReference>
<name>A0A0W7WN57_9RHOB</name>
<accession>A0A0W7WN57</accession>
<feature type="chain" id="PRO_5006936504" description="Lipoprotein" evidence="1">
    <location>
        <begin position="25"/>
        <end position="67"/>
    </location>
</feature>
<gene>
    <name evidence="2" type="ORF">AVJ23_05525</name>
</gene>
<dbReference type="STRING" id="1685382.AVJ23_05525"/>
<evidence type="ECO:0000313" key="3">
    <source>
        <dbReference type="Proteomes" id="UP000054396"/>
    </source>
</evidence>
<dbReference type="PROSITE" id="PS51257">
    <property type="entry name" value="PROKAR_LIPOPROTEIN"/>
    <property type="match status" value="1"/>
</dbReference>
<reference evidence="2 3" key="1">
    <citation type="submission" date="2015-12" db="EMBL/GenBank/DDBJ databases">
        <authorList>
            <person name="Shamseldin A."/>
            <person name="Moawad H."/>
            <person name="Abd El-Rahim W.M."/>
            <person name="Sadowsky M.J."/>
        </authorList>
    </citation>
    <scope>NUCLEOTIDE SEQUENCE [LARGE SCALE GENOMIC DNA]</scope>
    <source>
        <strain evidence="2 3">SJ5A-1</strain>
    </source>
</reference>
<dbReference type="AlphaFoldDB" id="A0A0W7WN57"/>
<organism evidence="2 3">
    <name type="scientific">Pseudoponticoccus marisrubri</name>
    <dbReference type="NCBI Taxonomy" id="1685382"/>
    <lineage>
        <taxon>Bacteria</taxon>
        <taxon>Pseudomonadati</taxon>
        <taxon>Pseudomonadota</taxon>
        <taxon>Alphaproteobacteria</taxon>
        <taxon>Rhodobacterales</taxon>
        <taxon>Roseobacteraceae</taxon>
        <taxon>Pseudoponticoccus</taxon>
    </lineage>
</organism>
<keyword evidence="3" id="KW-1185">Reference proteome</keyword>
<proteinExistence type="predicted"/>
<dbReference type="Proteomes" id="UP000054396">
    <property type="component" value="Unassembled WGS sequence"/>
</dbReference>
<evidence type="ECO:0008006" key="4">
    <source>
        <dbReference type="Google" id="ProtNLM"/>
    </source>
</evidence>
<protein>
    <recommendedName>
        <fullName evidence="4">Lipoprotein</fullName>
    </recommendedName>
</protein>
<dbReference type="RefSeq" id="WP_058861153.1">
    <property type="nucleotide sequence ID" value="NZ_LPXO01000002.1"/>
</dbReference>
<evidence type="ECO:0000256" key="1">
    <source>
        <dbReference type="SAM" id="SignalP"/>
    </source>
</evidence>
<evidence type="ECO:0000313" key="2">
    <source>
        <dbReference type="EMBL" id="KUF12035.1"/>
    </source>
</evidence>